<sequence>MKIKRVRKANTPPAELQSLEQINISDSFYYTFNKELFLVKNIEIRNSTFRIFYQLYTIHNPVDIEKNSEILPLVYVLMNEKSKELYQVLFQNLIKFAKENNISLRPSKILTNFEIAAINASNEEFSGVINKGCLFHLEQSSWRKIQECGLTVQYGSDKHLSLRLCHLSLAFVLSSEISIAFDTLKSNILSEDRS</sequence>
<name>U9UKE8_RHIID</name>
<gene>
    <name evidence="2" type="ORF">GLOINDRAFT_252</name>
</gene>
<organism evidence="2">
    <name type="scientific">Rhizophagus irregularis (strain DAOM 181602 / DAOM 197198 / MUCL 43194)</name>
    <name type="common">Arbuscular mycorrhizal fungus</name>
    <name type="synonym">Glomus intraradices</name>
    <dbReference type="NCBI Taxonomy" id="747089"/>
    <lineage>
        <taxon>Eukaryota</taxon>
        <taxon>Fungi</taxon>
        <taxon>Fungi incertae sedis</taxon>
        <taxon>Mucoromycota</taxon>
        <taxon>Glomeromycotina</taxon>
        <taxon>Glomeromycetes</taxon>
        <taxon>Glomerales</taxon>
        <taxon>Glomeraceae</taxon>
        <taxon>Rhizophagus</taxon>
    </lineage>
</organism>
<reference evidence="2" key="1">
    <citation type="submission" date="2013-07" db="EMBL/GenBank/DDBJ databases">
        <title>The genome of an arbuscular mycorrhizal fungus provides insights into the evolution of the oldest plant symbiosis.</title>
        <authorList>
            <consortium name="DOE Joint Genome Institute"/>
            <person name="Tisserant E."/>
            <person name="Malbreil M."/>
            <person name="Kuo A."/>
            <person name="Kohler A."/>
            <person name="Symeonidi A."/>
            <person name="Balestrini R."/>
            <person name="Charron P."/>
            <person name="Duensing N."/>
            <person name="Frei-dit-Frey N."/>
            <person name="Gianinazzi-Pearson V."/>
            <person name="Gilbert B."/>
            <person name="Handa Y."/>
            <person name="Hijri M."/>
            <person name="Kaul R."/>
            <person name="Kawaguchi M."/>
            <person name="Krajinski F."/>
            <person name="Lammers P."/>
            <person name="Lapierre D."/>
            <person name="Masclaux F.G."/>
            <person name="Murat C."/>
            <person name="Morin E."/>
            <person name="Ndikumana S."/>
            <person name="Pagni M."/>
            <person name="Petitpierre D."/>
            <person name="Requena N."/>
            <person name="Rosikiewicz P."/>
            <person name="Riley R."/>
            <person name="Saito K."/>
            <person name="San Clemente H."/>
            <person name="Shapiro H."/>
            <person name="van Tuinen D."/>
            <person name="Becard G."/>
            <person name="Bonfante P."/>
            <person name="Paszkowski U."/>
            <person name="Shachar-Hill Y."/>
            <person name="Young J.P."/>
            <person name="Sanders I.R."/>
            <person name="Henrissat B."/>
            <person name="Rensing S.A."/>
            <person name="Grigoriev I.V."/>
            <person name="Corradi N."/>
            <person name="Roux C."/>
            <person name="Martin F."/>
        </authorList>
    </citation>
    <scope>NUCLEOTIDE SEQUENCE</scope>
    <source>
        <strain evidence="2">DAOM 197198</strain>
    </source>
</reference>
<dbReference type="HOGENOM" id="CLU_1403110_0_0_1"/>
<dbReference type="Pfam" id="PF10551">
    <property type="entry name" value="MULE"/>
    <property type="match status" value="1"/>
</dbReference>
<dbReference type="EMBL" id="KI281374">
    <property type="protein sequence ID" value="ESA16061.1"/>
    <property type="molecule type" value="Genomic_DNA"/>
</dbReference>
<evidence type="ECO:0000313" key="2">
    <source>
        <dbReference type="EMBL" id="ESA16061.1"/>
    </source>
</evidence>
<dbReference type="AlphaFoldDB" id="U9UKE8"/>
<feature type="domain" description="MULE transposase" evidence="1">
    <location>
        <begin position="50"/>
        <end position="139"/>
    </location>
</feature>
<proteinExistence type="predicted"/>
<dbReference type="InterPro" id="IPR018289">
    <property type="entry name" value="MULE_transposase_dom"/>
</dbReference>
<protein>
    <recommendedName>
        <fullName evidence="1">MULE transposase domain-containing protein</fullName>
    </recommendedName>
</protein>
<evidence type="ECO:0000259" key="1">
    <source>
        <dbReference type="Pfam" id="PF10551"/>
    </source>
</evidence>
<accession>U9UKE8</accession>